<dbReference type="OrthoDB" id="9806559at2"/>
<dbReference type="RefSeq" id="WP_146474152.1">
    <property type="nucleotide sequence ID" value="NZ_BNCF01000017.1"/>
</dbReference>
<evidence type="ECO:0000313" key="2">
    <source>
        <dbReference type="EMBL" id="GHE42044.1"/>
    </source>
</evidence>
<dbReference type="EMBL" id="BNCF01000017">
    <property type="protein sequence ID" value="GHE42044.1"/>
    <property type="molecule type" value="Genomic_DNA"/>
</dbReference>
<keyword evidence="1" id="KW-0472">Membrane</keyword>
<reference evidence="2" key="1">
    <citation type="journal article" date="2014" name="Int. J. Syst. Evol. Microbiol.">
        <title>Complete genome sequence of Corynebacterium casei LMG S-19264T (=DSM 44701T), isolated from a smear-ripened cheese.</title>
        <authorList>
            <consortium name="US DOE Joint Genome Institute (JGI-PGF)"/>
            <person name="Walter F."/>
            <person name="Albersmeier A."/>
            <person name="Kalinowski J."/>
            <person name="Ruckert C."/>
        </authorList>
    </citation>
    <scope>NUCLEOTIDE SEQUENCE</scope>
    <source>
        <strain evidence="2">KCTC 32020</strain>
    </source>
</reference>
<proteinExistence type="predicted"/>
<dbReference type="Pfam" id="PF19447">
    <property type="entry name" value="DUF5985"/>
    <property type="match status" value="1"/>
</dbReference>
<keyword evidence="1" id="KW-1133">Transmembrane helix</keyword>
<dbReference type="AlphaFoldDB" id="A0A918ZA91"/>
<sequence length="91" mass="10653">MQLFLLGMISMGSAVAALLFLRFWKNSRDRLFLLFALAFGLEAVNRALYAYNGVRNEDEPLYFGLRLVSYLLILYAILDKNVFQKRRERAR</sequence>
<accession>A0A918ZA91</accession>
<feature type="transmembrane region" description="Helical" evidence="1">
    <location>
        <begin position="31"/>
        <end position="49"/>
    </location>
</feature>
<keyword evidence="3" id="KW-1185">Reference proteome</keyword>
<feature type="transmembrane region" description="Helical" evidence="1">
    <location>
        <begin position="61"/>
        <end position="78"/>
    </location>
</feature>
<feature type="transmembrane region" description="Helical" evidence="1">
    <location>
        <begin position="6"/>
        <end position="24"/>
    </location>
</feature>
<reference evidence="2" key="2">
    <citation type="submission" date="2020-09" db="EMBL/GenBank/DDBJ databases">
        <authorList>
            <person name="Sun Q."/>
            <person name="Kim S."/>
        </authorList>
    </citation>
    <scope>NUCLEOTIDE SEQUENCE</scope>
    <source>
        <strain evidence="2">KCTC 32020</strain>
    </source>
</reference>
<name>A0A918ZA91_9GAMM</name>
<keyword evidence="1" id="KW-0812">Transmembrane</keyword>
<dbReference type="Proteomes" id="UP000636453">
    <property type="component" value="Unassembled WGS sequence"/>
</dbReference>
<gene>
    <name evidence="2" type="ORF">GCM10007167_24870</name>
</gene>
<organism evidence="2 3">
    <name type="scientific">Vulcaniibacterium thermophilum</name>
    <dbReference type="NCBI Taxonomy" id="1169913"/>
    <lineage>
        <taxon>Bacteria</taxon>
        <taxon>Pseudomonadati</taxon>
        <taxon>Pseudomonadota</taxon>
        <taxon>Gammaproteobacteria</taxon>
        <taxon>Lysobacterales</taxon>
        <taxon>Lysobacteraceae</taxon>
        <taxon>Vulcaniibacterium</taxon>
    </lineage>
</organism>
<dbReference type="InterPro" id="IPR046027">
    <property type="entry name" value="DUF5985"/>
</dbReference>
<comment type="caution">
    <text evidence="2">The sequence shown here is derived from an EMBL/GenBank/DDBJ whole genome shotgun (WGS) entry which is preliminary data.</text>
</comment>
<evidence type="ECO:0000256" key="1">
    <source>
        <dbReference type="SAM" id="Phobius"/>
    </source>
</evidence>
<evidence type="ECO:0000313" key="3">
    <source>
        <dbReference type="Proteomes" id="UP000636453"/>
    </source>
</evidence>
<protein>
    <submittedName>
        <fullName evidence="2">Uncharacterized protein</fullName>
    </submittedName>
</protein>